<dbReference type="CDD" id="cd07721">
    <property type="entry name" value="yflN-like_MBL-fold"/>
    <property type="match status" value="1"/>
</dbReference>
<protein>
    <submittedName>
        <fullName evidence="2">MBL fold metallo-hydrolase</fullName>
    </submittedName>
</protein>
<dbReference type="SMART" id="SM00849">
    <property type="entry name" value="Lactamase_B"/>
    <property type="match status" value="1"/>
</dbReference>
<sequence length="274" mass="30312">MHYGGDYGFIPAVSVKSGDYTEVRPDVSYFVNQIVNVIFVRTENGYVLVDAGMPRSKDRLFKVIEENFGSSPPECILLTHGHFDHVGSIVDLLIEWPEVPVYAHPLELPYLSGERDYPEPDPSVEGGLIAKVSGFFPNEAVDITGALRPLPENGEVPGLRKFKWIHTPGHTEGHVSFYREADGLLLAGDAFVTVRQDSLYEVLIQHKKISGPPRYFTTDWVKAYTSVKALRDLGPSVAITGHGPAAGGTNLREGLERLTEHFQEVAVPDHGRYS</sequence>
<evidence type="ECO:0000259" key="1">
    <source>
        <dbReference type="SMART" id="SM00849"/>
    </source>
</evidence>
<dbReference type="PANTHER" id="PTHR42951:SF17">
    <property type="entry name" value="METALLO-BETA-LACTAMASE DOMAIN-CONTAINING PROTEIN"/>
    <property type="match status" value="1"/>
</dbReference>
<keyword evidence="3" id="KW-1185">Reference proteome</keyword>
<dbReference type="SUPFAM" id="SSF56281">
    <property type="entry name" value="Metallo-hydrolase/oxidoreductase"/>
    <property type="match status" value="1"/>
</dbReference>
<dbReference type="GO" id="GO:0016787">
    <property type="term" value="F:hydrolase activity"/>
    <property type="evidence" value="ECO:0007669"/>
    <property type="project" value="UniProtKB-KW"/>
</dbReference>
<dbReference type="OrthoDB" id="9802248at2"/>
<comment type="caution">
    <text evidence="2">The sequence shown here is derived from an EMBL/GenBank/DDBJ whole genome shotgun (WGS) entry which is preliminary data.</text>
</comment>
<reference evidence="2 3" key="1">
    <citation type="submission" date="2017-10" db="EMBL/GenBank/DDBJ databases">
        <title>Bacillus sp. nov., a halophilic bacterium isolated from a Yangshapao Lake.</title>
        <authorList>
            <person name="Wang H."/>
        </authorList>
    </citation>
    <scope>NUCLEOTIDE SEQUENCE [LARGE SCALE GENOMIC DNA]</scope>
    <source>
        <strain evidence="2 3">YSP-3</strain>
    </source>
</reference>
<dbReference type="AlphaFoldDB" id="A0A2W0H7N5"/>
<dbReference type="EMBL" id="PDOF01000002">
    <property type="protein sequence ID" value="PYZ96991.1"/>
    <property type="molecule type" value="Genomic_DNA"/>
</dbReference>
<dbReference type="Proteomes" id="UP000248066">
    <property type="component" value="Unassembled WGS sequence"/>
</dbReference>
<proteinExistence type="predicted"/>
<name>A0A2W0H7N5_9BACI</name>
<dbReference type="InterPro" id="IPR036866">
    <property type="entry name" value="RibonucZ/Hydroxyglut_hydro"/>
</dbReference>
<dbReference type="Pfam" id="PF00753">
    <property type="entry name" value="Lactamase_B"/>
    <property type="match status" value="1"/>
</dbReference>
<gene>
    <name evidence="2" type="ORF">CR205_11890</name>
</gene>
<evidence type="ECO:0000313" key="2">
    <source>
        <dbReference type="EMBL" id="PYZ96991.1"/>
    </source>
</evidence>
<dbReference type="Gene3D" id="3.60.15.10">
    <property type="entry name" value="Ribonuclease Z/Hydroxyacylglutathione hydrolase-like"/>
    <property type="match status" value="1"/>
</dbReference>
<evidence type="ECO:0000313" key="3">
    <source>
        <dbReference type="Proteomes" id="UP000248066"/>
    </source>
</evidence>
<feature type="domain" description="Metallo-beta-lactamase" evidence="1">
    <location>
        <begin position="34"/>
        <end position="242"/>
    </location>
</feature>
<dbReference type="PANTHER" id="PTHR42951">
    <property type="entry name" value="METALLO-BETA-LACTAMASE DOMAIN-CONTAINING"/>
    <property type="match status" value="1"/>
</dbReference>
<dbReference type="InterPro" id="IPR001279">
    <property type="entry name" value="Metallo-B-lactamas"/>
</dbReference>
<organism evidence="2 3">
    <name type="scientific">Alteribacter lacisalsi</name>
    <dbReference type="NCBI Taxonomy" id="2045244"/>
    <lineage>
        <taxon>Bacteria</taxon>
        <taxon>Bacillati</taxon>
        <taxon>Bacillota</taxon>
        <taxon>Bacilli</taxon>
        <taxon>Bacillales</taxon>
        <taxon>Bacillaceae</taxon>
        <taxon>Alteribacter</taxon>
    </lineage>
</organism>
<dbReference type="InterPro" id="IPR050855">
    <property type="entry name" value="NDM-1-like"/>
</dbReference>
<accession>A0A2W0H7N5</accession>
<keyword evidence="2" id="KW-0378">Hydrolase</keyword>